<evidence type="ECO:0000256" key="2">
    <source>
        <dbReference type="ARBA" id="ARBA00008914"/>
    </source>
</evidence>
<dbReference type="InterPro" id="IPR006665">
    <property type="entry name" value="OmpA-like"/>
</dbReference>
<keyword evidence="11" id="KW-1185">Reference proteome</keyword>
<evidence type="ECO:0000256" key="6">
    <source>
        <dbReference type="ARBA" id="ARBA00023136"/>
    </source>
</evidence>
<keyword evidence="5 7" id="KW-1133">Transmembrane helix</keyword>
<comment type="subcellular location">
    <subcellularLocation>
        <location evidence="1">Cell membrane</location>
        <topology evidence="1">Single-pass membrane protein</topology>
    </subcellularLocation>
</comment>
<feature type="transmembrane region" description="Helical" evidence="7">
    <location>
        <begin position="12"/>
        <end position="33"/>
    </location>
</feature>
<evidence type="ECO:0000256" key="1">
    <source>
        <dbReference type="ARBA" id="ARBA00004162"/>
    </source>
</evidence>
<dbReference type="OrthoDB" id="9815217at2"/>
<evidence type="ECO:0000313" key="10">
    <source>
        <dbReference type="EMBL" id="QDT45631.1"/>
    </source>
</evidence>
<dbReference type="Proteomes" id="UP000317171">
    <property type="component" value="Chromosome"/>
</dbReference>
<evidence type="ECO:0000259" key="9">
    <source>
        <dbReference type="Pfam" id="PF13677"/>
    </source>
</evidence>
<dbReference type="InterPro" id="IPR025713">
    <property type="entry name" value="MotB-like_N_dom"/>
</dbReference>
<evidence type="ECO:0000313" key="11">
    <source>
        <dbReference type="Proteomes" id="UP000317171"/>
    </source>
</evidence>
<sequence length="238" mass="26762">MEDDGPPGVPEWVVTYGDMMSLLLTFFIMLVSLSEIVNDEKYRAILESIQKYTGYRTGPVSPPGKYFPMNSLVEQMSMLGAFTDSPDRGRGGIKTRSLEGKDVRVYRTREGVPVKVGEALLYNQIDIDLNAARKEKLDEIIPELAGKPNKIELRSHTSTNPLPADCPIQDKLVLTYDRGRHVMLYLIQKGIAPKRIRITAAADYEPPLKTGDEKSEQMDRLDVLLLDAFVDDYVGPRK</sequence>
<keyword evidence="6 7" id="KW-0472">Membrane</keyword>
<name>A0A517RP18_9PLAN</name>
<evidence type="ECO:0000259" key="8">
    <source>
        <dbReference type="Pfam" id="PF00691"/>
    </source>
</evidence>
<gene>
    <name evidence="10" type="primary">motB_3</name>
    <name evidence="10" type="ORF">Pan241w_57570</name>
</gene>
<comment type="similarity">
    <text evidence="2">Belongs to the MotB family.</text>
</comment>
<dbReference type="Gene3D" id="3.30.1330.60">
    <property type="entry name" value="OmpA-like domain"/>
    <property type="match status" value="1"/>
</dbReference>
<keyword evidence="3" id="KW-1003">Cell membrane</keyword>
<dbReference type="PANTHER" id="PTHR30329">
    <property type="entry name" value="STATOR ELEMENT OF FLAGELLAR MOTOR COMPLEX"/>
    <property type="match status" value="1"/>
</dbReference>
<dbReference type="InterPro" id="IPR050330">
    <property type="entry name" value="Bact_OuterMem_StrucFunc"/>
</dbReference>
<dbReference type="EMBL" id="CP036269">
    <property type="protein sequence ID" value="QDT45631.1"/>
    <property type="molecule type" value="Genomic_DNA"/>
</dbReference>
<keyword evidence="4 7" id="KW-0812">Transmembrane</keyword>
<dbReference type="InterPro" id="IPR036737">
    <property type="entry name" value="OmpA-like_sf"/>
</dbReference>
<protein>
    <submittedName>
        <fullName evidence="10">Motility protein B</fullName>
    </submittedName>
</protein>
<evidence type="ECO:0000256" key="3">
    <source>
        <dbReference type="ARBA" id="ARBA00022475"/>
    </source>
</evidence>
<feature type="domain" description="OmpA-like" evidence="8">
    <location>
        <begin position="128"/>
        <end position="213"/>
    </location>
</feature>
<evidence type="ECO:0000256" key="5">
    <source>
        <dbReference type="ARBA" id="ARBA00022989"/>
    </source>
</evidence>
<evidence type="ECO:0000256" key="4">
    <source>
        <dbReference type="ARBA" id="ARBA00022692"/>
    </source>
</evidence>
<proteinExistence type="inferred from homology"/>
<dbReference type="Pfam" id="PF00691">
    <property type="entry name" value="OmpA"/>
    <property type="match status" value="1"/>
</dbReference>
<dbReference type="AlphaFoldDB" id="A0A517RP18"/>
<reference evidence="10 11" key="1">
    <citation type="submission" date="2019-02" db="EMBL/GenBank/DDBJ databases">
        <title>Deep-cultivation of Planctomycetes and their phenomic and genomic characterization uncovers novel biology.</title>
        <authorList>
            <person name="Wiegand S."/>
            <person name="Jogler M."/>
            <person name="Boedeker C."/>
            <person name="Pinto D."/>
            <person name="Vollmers J."/>
            <person name="Rivas-Marin E."/>
            <person name="Kohn T."/>
            <person name="Peeters S.H."/>
            <person name="Heuer A."/>
            <person name="Rast P."/>
            <person name="Oberbeckmann S."/>
            <person name="Bunk B."/>
            <person name="Jeske O."/>
            <person name="Meyerdierks A."/>
            <person name="Storesund J.E."/>
            <person name="Kallscheuer N."/>
            <person name="Luecker S."/>
            <person name="Lage O.M."/>
            <person name="Pohl T."/>
            <person name="Merkel B.J."/>
            <person name="Hornburger P."/>
            <person name="Mueller R.-W."/>
            <person name="Bruemmer F."/>
            <person name="Labrenz M."/>
            <person name="Spormann A.M."/>
            <person name="Op den Camp H."/>
            <person name="Overmann J."/>
            <person name="Amann R."/>
            <person name="Jetten M.S.M."/>
            <person name="Mascher T."/>
            <person name="Medema M.H."/>
            <person name="Devos D.P."/>
            <person name="Kaster A.-K."/>
            <person name="Ovreas L."/>
            <person name="Rohde M."/>
            <person name="Galperin M.Y."/>
            <person name="Jogler C."/>
        </authorList>
    </citation>
    <scope>NUCLEOTIDE SEQUENCE [LARGE SCALE GENOMIC DNA]</scope>
    <source>
        <strain evidence="10 11">Pan241w</strain>
    </source>
</reference>
<dbReference type="GO" id="GO:0005886">
    <property type="term" value="C:plasma membrane"/>
    <property type="evidence" value="ECO:0007669"/>
    <property type="project" value="UniProtKB-SubCell"/>
</dbReference>
<accession>A0A517RP18</accession>
<dbReference type="KEGG" id="gaz:Pan241w_57570"/>
<feature type="domain" description="Motility protein B-like N-terminal" evidence="9">
    <location>
        <begin position="8"/>
        <end position="51"/>
    </location>
</feature>
<dbReference type="RefSeq" id="WP_145222478.1">
    <property type="nucleotide sequence ID" value="NZ_CP036269.1"/>
</dbReference>
<dbReference type="SUPFAM" id="SSF103088">
    <property type="entry name" value="OmpA-like"/>
    <property type="match status" value="1"/>
</dbReference>
<organism evidence="10 11">
    <name type="scientific">Gimesia alba</name>
    <dbReference type="NCBI Taxonomy" id="2527973"/>
    <lineage>
        <taxon>Bacteria</taxon>
        <taxon>Pseudomonadati</taxon>
        <taxon>Planctomycetota</taxon>
        <taxon>Planctomycetia</taxon>
        <taxon>Planctomycetales</taxon>
        <taxon>Planctomycetaceae</taxon>
        <taxon>Gimesia</taxon>
    </lineage>
</organism>
<dbReference type="PANTHER" id="PTHR30329:SF21">
    <property type="entry name" value="LIPOPROTEIN YIAD-RELATED"/>
    <property type="match status" value="1"/>
</dbReference>
<evidence type="ECO:0000256" key="7">
    <source>
        <dbReference type="SAM" id="Phobius"/>
    </source>
</evidence>
<dbReference type="Pfam" id="PF13677">
    <property type="entry name" value="MotB_plug"/>
    <property type="match status" value="1"/>
</dbReference>